<sequence length="480" mass="55476">MNNITFPKNFMWGGAIAANQCEGAWNIDGKGASTADVMTAGDKHTPRRITMDLEEGAFYPTHEAIDFYHRYKEDIALFAEMGFKTLRVSIAWSRIFPNGDDAQPNEKGLQFYEDLFKELKKYNIEPLVTLWHNETPLNLVKAYNGWASRELVNFFATYCETVFKRYKGLVKYWITFNEINALMRPLGNWNHGAIIHEGTEYFIHQKDNVNMRFQALHHQFVASAKAVKLAHEIDDHYQVGCMICYITTYPLTCNPADILKAQKEDHVLNLFSSDVQVFGNYPYYIKKYFKENSINIITNEEDDRILKEGTVDFYSLSYYMSVCTSEESKEEKVDGNIMGGFKNPYLETSDWDWQIDPMGLRWTLHHVYDRYQIPVMVTENGLGAKDNVEADGSIHDDYRIAYLRDHIVEMGKAIEEGVDLICYTPWGCIDLVSVSTGEMEKRYGMIYVDKDNKGNGTLARQKKDSFFWYQKVIESNGALI</sequence>
<dbReference type="PANTHER" id="PTHR10353">
    <property type="entry name" value="GLYCOSYL HYDROLASE"/>
    <property type="match status" value="1"/>
</dbReference>
<dbReference type="SUPFAM" id="SSF51445">
    <property type="entry name" value="(Trans)glycosidases"/>
    <property type="match status" value="1"/>
</dbReference>
<keyword evidence="6" id="KW-1185">Reference proteome</keyword>
<dbReference type="EMBL" id="FODJ01000015">
    <property type="protein sequence ID" value="SEO88048.1"/>
    <property type="molecule type" value="Genomic_DNA"/>
</dbReference>
<dbReference type="AlphaFoldDB" id="A0A1H8TC22"/>
<proteinExistence type="inferred from homology"/>
<dbReference type="PANTHER" id="PTHR10353:SF296">
    <property type="entry name" value="6-PHOSPHO-BETA-GLUCOSIDASE"/>
    <property type="match status" value="1"/>
</dbReference>
<evidence type="ECO:0000256" key="3">
    <source>
        <dbReference type="ARBA" id="ARBA00023295"/>
    </source>
</evidence>
<dbReference type="FunFam" id="3.20.20.80:FF:000004">
    <property type="entry name" value="Beta-glucosidase 6-phospho-beta-glucosidase"/>
    <property type="match status" value="1"/>
</dbReference>
<gene>
    <name evidence="5" type="ORF">SAMN04488134_11550</name>
</gene>
<evidence type="ECO:0000256" key="1">
    <source>
        <dbReference type="ARBA" id="ARBA00010838"/>
    </source>
</evidence>
<dbReference type="PRINTS" id="PR00131">
    <property type="entry name" value="GLHYDRLASE1"/>
</dbReference>
<dbReference type="RefSeq" id="WP_091500131.1">
    <property type="nucleotide sequence ID" value="NZ_FODJ01000015.1"/>
</dbReference>
<dbReference type="OrthoDB" id="9765195at2"/>
<dbReference type="GO" id="GO:0016052">
    <property type="term" value="P:carbohydrate catabolic process"/>
    <property type="evidence" value="ECO:0007669"/>
    <property type="project" value="TreeGrafter"/>
</dbReference>
<dbReference type="InterPro" id="IPR033132">
    <property type="entry name" value="GH_1_N_CS"/>
</dbReference>
<dbReference type="STRING" id="872970.SAMN04488134_11550"/>
<dbReference type="Pfam" id="PF00232">
    <property type="entry name" value="Glyco_hydro_1"/>
    <property type="match status" value="1"/>
</dbReference>
<dbReference type="GO" id="GO:0005829">
    <property type="term" value="C:cytosol"/>
    <property type="evidence" value="ECO:0007669"/>
    <property type="project" value="TreeGrafter"/>
</dbReference>
<dbReference type="InterPro" id="IPR017853">
    <property type="entry name" value="GH"/>
</dbReference>
<dbReference type="PROSITE" id="PS00653">
    <property type="entry name" value="GLYCOSYL_HYDROL_F1_2"/>
    <property type="match status" value="1"/>
</dbReference>
<dbReference type="Proteomes" id="UP000199300">
    <property type="component" value="Unassembled WGS sequence"/>
</dbReference>
<keyword evidence="3" id="KW-0326">Glycosidase</keyword>
<dbReference type="GO" id="GO:0008422">
    <property type="term" value="F:beta-glucosidase activity"/>
    <property type="evidence" value="ECO:0007669"/>
    <property type="project" value="TreeGrafter"/>
</dbReference>
<keyword evidence="2" id="KW-0378">Hydrolase</keyword>
<name>A0A1H8TC22_9BACI</name>
<dbReference type="Gene3D" id="3.20.20.80">
    <property type="entry name" value="Glycosidases"/>
    <property type="match status" value="1"/>
</dbReference>
<accession>A0A1H8TC22</accession>
<evidence type="ECO:0000313" key="6">
    <source>
        <dbReference type="Proteomes" id="UP000199300"/>
    </source>
</evidence>
<evidence type="ECO:0000256" key="2">
    <source>
        <dbReference type="ARBA" id="ARBA00022801"/>
    </source>
</evidence>
<evidence type="ECO:0000256" key="4">
    <source>
        <dbReference type="RuleBase" id="RU003690"/>
    </source>
</evidence>
<protein>
    <submittedName>
        <fullName evidence="5">6-phospho-beta-glucosidase</fullName>
    </submittedName>
</protein>
<comment type="similarity">
    <text evidence="1 4">Belongs to the glycosyl hydrolase 1 family.</text>
</comment>
<reference evidence="5 6" key="1">
    <citation type="submission" date="2016-10" db="EMBL/GenBank/DDBJ databases">
        <authorList>
            <person name="de Groot N.N."/>
        </authorList>
    </citation>
    <scope>NUCLEOTIDE SEQUENCE [LARGE SCALE GENOMIC DNA]</scope>
    <source>
        <strain evidence="5 6">CGMCC 1.10434</strain>
    </source>
</reference>
<dbReference type="InterPro" id="IPR001360">
    <property type="entry name" value="Glyco_hydro_1"/>
</dbReference>
<organism evidence="5 6">
    <name type="scientific">Amphibacillus marinus</name>
    <dbReference type="NCBI Taxonomy" id="872970"/>
    <lineage>
        <taxon>Bacteria</taxon>
        <taxon>Bacillati</taxon>
        <taxon>Bacillota</taxon>
        <taxon>Bacilli</taxon>
        <taxon>Bacillales</taxon>
        <taxon>Bacillaceae</taxon>
        <taxon>Amphibacillus</taxon>
    </lineage>
</organism>
<evidence type="ECO:0000313" key="5">
    <source>
        <dbReference type="EMBL" id="SEO88048.1"/>
    </source>
</evidence>